<name>A0A852VQM9_9MICO</name>
<organism evidence="5 6">
    <name type="scientific">Janibacter cremeus</name>
    <dbReference type="NCBI Taxonomy" id="1285192"/>
    <lineage>
        <taxon>Bacteria</taxon>
        <taxon>Bacillati</taxon>
        <taxon>Actinomycetota</taxon>
        <taxon>Actinomycetes</taxon>
        <taxon>Micrococcales</taxon>
        <taxon>Intrasporangiaceae</taxon>
        <taxon>Janibacter</taxon>
    </lineage>
</organism>
<keyword evidence="1" id="KW-0805">Transcription regulation</keyword>
<dbReference type="PROSITE" id="PS01124">
    <property type="entry name" value="HTH_ARAC_FAMILY_2"/>
    <property type="match status" value="1"/>
</dbReference>
<dbReference type="Pfam" id="PF12833">
    <property type="entry name" value="HTH_18"/>
    <property type="match status" value="1"/>
</dbReference>
<dbReference type="Gene3D" id="1.10.10.60">
    <property type="entry name" value="Homeodomain-like"/>
    <property type="match status" value="1"/>
</dbReference>
<feature type="domain" description="HTH araC/xylS-type" evidence="4">
    <location>
        <begin position="1"/>
        <end position="72"/>
    </location>
</feature>
<sequence>MSRRTLQRRLTAEQTSYRALLEEVRQTLARELLVRGLPVAVIARQLGFTEVSGFSQAFRRWEGTIPTTYRHGEVGRHPDAAPLPS</sequence>
<dbReference type="InterPro" id="IPR020449">
    <property type="entry name" value="Tscrpt_reg_AraC-type_HTH"/>
</dbReference>
<dbReference type="AlphaFoldDB" id="A0A852VQM9"/>
<reference evidence="5 6" key="1">
    <citation type="submission" date="2020-07" db="EMBL/GenBank/DDBJ databases">
        <title>Sequencing the genomes of 1000 actinobacteria strains.</title>
        <authorList>
            <person name="Klenk H.-P."/>
        </authorList>
    </citation>
    <scope>NUCLEOTIDE SEQUENCE [LARGE SCALE GENOMIC DNA]</scope>
    <source>
        <strain evidence="5 6">DSM 26154</strain>
    </source>
</reference>
<dbReference type="SUPFAM" id="SSF46689">
    <property type="entry name" value="Homeodomain-like"/>
    <property type="match status" value="1"/>
</dbReference>
<dbReference type="EMBL" id="JACCAE010000001">
    <property type="protein sequence ID" value="NYF98088.1"/>
    <property type="molecule type" value="Genomic_DNA"/>
</dbReference>
<dbReference type="GO" id="GO:0003700">
    <property type="term" value="F:DNA-binding transcription factor activity"/>
    <property type="evidence" value="ECO:0007669"/>
    <property type="project" value="InterPro"/>
</dbReference>
<dbReference type="SMART" id="SM00342">
    <property type="entry name" value="HTH_ARAC"/>
    <property type="match status" value="1"/>
</dbReference>
<accession>A0A852VQM9</accession>
<comment type="caution">
    <text evidence="5">The sequence shown here is derived from an EMBL/GenBank/DDBJ whole genome shotgun (WGS) entry which is preliminary data.</text>
</comment>
<evidence type="ECO:0000259" key="4">
    <source>
        <dbReference type="PROSITE" id="PS01124"/>
    </source>
</evidence>
<evidence type="ECO:0000256" key="2">
    <source>
        <dbReference type="ARBA" id="ARBA00023125"/>
    </source>
</evidence>
<evidence type="ECO:0000313" key="6">
    <source>
        <dbReference type="Proteomes" id="UP000554054"/>
    </source>
</evidence>
<dbReference type="InterPro" id="IPR018060">
    <property type="entry name" value="HTH_AraC"/>
</dbReference>
<keyword evidence="2 5" id="KW-0238">DNA-binding</keyword>
<dbReference type="PRINTS" id="PR00032">
    <property type="entry name" value="HTHARAC"/>
</dbReference>
<dbReference type="Proteomes" id="UP000554054">
    <property type="component" value="Unassembled WGS sequence"/>
</dbReference>
<dbReference type="PANTHER" id="PTHR47894">
    <property type="entry name" value="HTH-TYPE TRANSCRIPTIONAL REGULATOR GADX"/>
    <property type="match status" value="1"/>
</dbReference>
<dbReference type="InterPro" id="IPR009057">
    <property type="entry name" value="Homeodomain-like_sf"/>
</dbReference>
<keyword evidence="3" id="KW-0804">Transcription</keyword>
<evidence type="ECO:0000313" key="5">
    <source>
        <dbReference type="EMBL" id="NYF98088.1"/>
    </source>
</evidence>
<gene>
    <name evidence="5" type="ORF">BJY20_001480</name>
</gene>
<keyword evidence="6" id="KW-1185">Reference proteome</keyword>
<protein>
    <submittedName>
        <fullName evidence="5">AraC-like DNA-binding protein</fullName>
    </submittedName>
</protein>
<dbReference type="GO" id="GO:0000976">
    <property type="term" value="F:transcription cis-regulatory region binding"/>
    <property type="evidence" value="ECO:0007669"/>
    <property type="project" value="TreeGrafter"/>
</dbReference>
<evidence type="ECO:0000256" key="3">
    <source>
        <dbReference type="ARBA" id="ARBA00023163"/>
    </source>
</evidence>
<proteinExistence type="predicted"/>
<dbReference type="PANTHER" id="PTHR47894:SF4">
    <property type="entry name" value="HTH-TYPE TRANSCRIPTIONAL REGULATOR GADX"/>
    <property type="match status" value="1"/>
</dbReference>
<evidence type="ECO:0000256" key="1">
    <source>
        <dbReference type="ARBA" id="ARBA00023015"/>
    </source>
</evidence>
<dbReference type="GO" id="GO:0005829">
    <property type="term" value="C:cytosol"/>
    <property type="evidence" value="ECO:0007669"/>
    <property type="project" value="TreeGrafter"/>
</dbReference>